<accession>A0A6J5QK59</accession>
<dbReference type="EMBL" id="LR797073">
    <property type="protein sequence ID" value="CAB4185020.1"/>
    <property type="molecule type" value="Genomic_DNA"/>
</dbReference>
<evidence type="ECO:0000313" key="2">
    <source>
        <dbReference type="EMBL" id="CAB4185020.1"/>
    </source>
</evidence>
<name>A0A6J5QK59_9CAUD</name>
<reference evidence="2" key="1">
    <citation type="submission" date="2020-05" db="EMBL/GenBank/DDBJ databases">
        <authorList>
            <person name="Chiriac C."/>
            <person name="Salcher M."/>
            <person name="Ghai R."/>
            <person name="Kavagutti S V."/>
        </authorList>
    </citation>
    <scope>NUCLEOTIDE SEQUENCE</scope>
</reference>
<feature type="coiled-coil region" evidence="1">
    <location>
        <begin position="76"/>
        <end position="103"/>
    </location>
</feature>
<protein>
    <submittedName>
        <fullName evidence="2">Uncharacterized protein</fullName>
    </submittedName>
</protein>
<gene>
    <name evidence="2" type="ORF">UFOVP1118_11</name>
</gene>
<sequence length="112" mass="12913">MTNRDSIRRHLSIIKDSIASLEFYCETEMVGDDCRHLLDHIHGADRQHARTDAENLEETWQIKPLYDRIKLIQTSLRVLRNTLEQSEKAAEEALESCDAIASEVEDDTDSEL</sequence>
<organism evidence="2">
    <name type="scientific">uncultured Caudovirales phage</name>
    <dbReference type="NCBI Taxonomy" id="2100421"/>
    <lineage>
        <taxon>Viruses</taxon>
        <taxon>Duplodnaviria</taxon>
        <taxon>Heunggongvirae</taxon>
        <taxon>Uroviricota</taxon>
        <taxon>Caudoviricetes</taxon>
        <taxon>Peduoviridae</taxon>
        <taxon>Maltschvirus</taxon>
        <taxon>Maltschvirus maltsch</taxon>
    </lineage>
</organism>
<keyword evidence="1" id="KW-0175">Coiled coil</keyword>
<evidence type="ECO:0000256" key="1">
    <source>
        <dbReference type="SAM" id="Coils"/>
    </source>
</evidence>
<proteinExistence type="predicted"/>